<dbReference type="Proteomes" id="UP000317010">
    <property type="component" value="Unassembled WGS sequence"/>
</dbReference>
<gene>
    <name evidence="2" type="ORF">JN11_03859</name>
</gene>
<evidence type="ECO:0000313" key="2">
    <source>
        <dbReference type="EMBL" id="TWI96747.1"/>
    </source>
</evidence>
<evidence type="ECO:0000256" key="1">
    <source>
        <dbReference type="SAM" id="Phobius"/>
    </source>
</evidence>
<dbReference type="RefSeq" id="WP_170227795.1">
    <property type="nucleotide sequence ID" value="NZ_VLLI01000012.1"/>
</dbReference>
<keyword evidence="1" id="KW-0812">Transmembrane</keyword>
<keyword evidence="1" id="KW-0472">Membrane</keyword>
<sequence length="54" mass="6352">METYSAQIEHYYFLKPPGDQFVKQIIFWIMVILGFLITLSVGMIVINWSLNTQI</sequence>
<evidence type="ECO:0000313" key="3">
    <source>
        <dbReference type="Proteomes" id="UP000317010"/>
    </source>
</evidence>
<accession>A0A562TT46</accession>
<keyword evidence="3" id="KW-1185">Reference proteome</keyword>
<comment type="caution">
    <text evidence="2">The sequence shown here is derived from an EMBL/GenBank/DDBJ whole genome shotgun (WGS) entry which is preliminary data.</text>
</comment>
<organism evidence="2 3">
    <name type="scientific">Mucilaginibacter frigoritolerans</name>
    <dbReference type="NCBI Taxonomy" id="652788"/>
    <lineage>
        <taxon>Bacteria</taxon>
        <taxon>Pseudomonadati</taxon>
        <taxon>Bacteroidota</taxon>
        <taxon>Sphingobacteriia</taxon>
        <taxon>Sphingobacteriales</taxon>
        <taxon>Sphingobacteriaceae</taxon>
        <taxon>Mucilaginibacter</taxon>
    </lineage>
</organism>
<feature type="transmembrane region" description="Helical" evidence="1">
    <location>
        <begin position="25"/>
        <end position="50"/>
    </location>
</feature>
<reference evidence="2 3" key="1">
    <citation type="submission" date="2019-07" db="EMBL/GenBank/DDBJ databases">
        <title>Genomic Encyclopedia of Archaeal and Bacterial Type Strains, Phase II (KMG-II): from individual species to whole genera.</title>
        <authorList>
            <person name="Goeker M."/>
        </authorList>
    </citation>
    <scope>NUCLEOTIDE SEQUENCE [LARGE SCALE GENOMIC DNA]</scope>
    <source>
        <strain evidence="2 3">ATCC BAA-1854</strain>
    </source>
</reference>
<dbReference type="AlphaFoldDB" id="A0A562TT46"/>
<proteinExistence type="predicted"/>
<name>A0A562TT46_9SPHI</name>
<keyword evidence="1" id="KW-1133">Transmembrane helix</keyword>
<protein>
    <submittedName>
        <fullName evidence="2">Uncharacterized protein</fullName>
    </submittedName>
</protein>
<dbReference type="EMBL" id="VLLI01000012">
    <property type="protein sequence ID" value="TWI96747.1"/>
    <property type="molecule type" value="Genomic_DNA"/>
</dbReference>